<keyword evidence="3" id="KW-1185">Reference proteome</keyword>
<dbReference type="AlphaFoldDB" id="E0UDP1"/>
<reference evidence="3" key="1">
    <citation type="journal article" date="2011" name="MBio">
        <title>Novel metabolic attributes of the genus Cyanothece, comprising a group of unicellular nitrogen-fixing Cyanobacteria.</title>
        <authorList>
            <person name="Bandyopadhyay A."/>
            <person name="Elvitigala T."/>
            <person name="Welsh E."/>
            <person name="Stockel J."/>
            <person name="Liberton M."/>
            <person name="Min H."/>
            <person name="Sherman L.A."/>
            <person name="Pakrasi H.B."/>
        </authorList>
    </citation>
    <scope>NUCLEOTIDE SEQUENCE [LARGE SCALE GENOMIC DNA]</scope>
    <source>
        <strain evidence="3">PCC 7822</strain>
    </source>
</reference>
<evidence type="ECO:0000313" key="3">
    <source>
        <dbReference type="Proteomes" id="UP000008206"/>
    </source>
</evidence>
<dbReference type="InterPro" id="IPR012296">
    <property type="entry name" value="Nuclease_put_TT1808"/>
</dbReference>
<protein>
    <recommendedName>
        <fullName evidence="1">Putative restriction endonuclease domain-containing protein</fullName>
    </recommendedName>
</protein>
<accession>E0UDP1</accession>
<dbReference type="STRING" id="497965.Cyan7822_3404"/>
<dbReference type="HOGENOM" id="CLU_076312_2_0_3"/>
<feature type="domain" description="Putative restriction endonuclease" evidence="1">
    <location>
        <begin position="24"/>
        <end position="181"/>
    </location>
</feature>
<proteinExistence type="predicted"/>
<name>E0UDP1_GLOV7</name>
<sequence>MTSTVATALFSVKEYHKIIDSGVLAHRNVQLVDGLIVEMPPEGTEHSYYGQTLADRLRLALAGRALVRENKPITLSTNSELSLDIALVRLPPVIYLSHHPYGEDIDLLVEVSKSTLTFDTSVKKKVYATEGIQDYWIVDVINKELKVYRCPSDGDYQEMITLTVGSVISPLAFPDVEISVAEIFVS</sequence>
<dbReference type="Proteomes" id="UP000008206">
    <property type="component" value="Chromosome"/>
</dbReference>
<dbReference type="KEGG" id="cyj:Cyan7822_3404"/>
<gene>
    <name evidence="2" type="ordered locus">Cyan7822_3404</name>
</gene>
<dbReference type="OrthoDB" id="509866at2"/>
<dbReference type="Pfam" id="PF05685">
    <property type="entry name" value="Uma2"/>
    <property type="match status" value="1"/>
</dbReference>
<dbReference type="PANTHER" id="PTHR35400:SF1">
    <property type="entry name" value="SLR1083 PROTEIN"/>
    <property type="match status" value="1"/>
</dbReference>
<evidence type="ECO:0000313" key="2">
    <source>
        <dbReference type="EMBL" id="ADN15354.1"/>
    </source>
</evidence>
<dbReference type="SUPFAM" id="SSF52980">
    <property type="entry name" value="Restriction endonuclease-like"/>
    <property type="match status" value="1"/>
</dbReference>
<dbReference type="CDD" id="cd06260">
    <property type="entry name" value="DUF820-like"/>
    <property type="match status" value="1"/>
</dbReference>
<dbReference type="InterPro" id="IPR011335">
    <property type="entry name" value="Restrct_endonuc-II-like"/>
</dbReference>
<dbReference type="eggNOG" id="COG4636">
    <property type="taxonomic scope" value="Bacteria"/>
</dbReference>
<dbReference type="EMBL" id="CP002198">
    <property type="protein sequence ID" value="ADN15354.1"/>
    <property type="molecule type" value="Genomic_DNA"/>
</dbReference>
<evidence type="ECO:0000259" key="1">
    <source>
        <dbReference type="Pfam" id="PF05685"/>
    </source>
</evidence>
<dbReference type="RefSeq" id="WP_013323423.1">
    <property type="nucleotide sequence ID" value="NC_014501.1"/>
</dbReference>
<dbReference type="PANTHER" id="PTHR35400">
    <property type="entry name" value="SLR1083 PROTEIN"/>
    <property type="match status" value="1"/>
</dbReference>
<organism evidence="2 3">
    <name type="scientific">Gloeothece verrucosa (strain PCC 7822)</name>
    <name type="common">Cyanothece sp. (strain PCC 7822)</name>
    <dbReference type="NCBI Taxonomy" id="497965"/>
    <lineage>
        <taxon>Bacteria</taxon>
        <taxon>Bacillati</taxon>
        <taxon>Cyanobacteriota</taxon>
        <taxon>Cyanophyceae</taxon>
        <taxon>Oscillatoriophycideae</taxon>
        <taxon>Chroococcales</taxon>
        <taxon>Aphanothecaceae</taxon>
        <taxon>Gloeothece</taxon>
        <taxon>Gloeothece verrucosa</taxon>
    </lineage>
</organism>
<dbReference type="InterPro" id="IPR008538">
    <property type="entry name" value="Uma2"/>
</dbReference>
<dbReference type="Gene3D" id="3.90.1570.10">
    <property type="entry name" value="tt1808, chain A"/>
    <property type="match status" value="1"/>
</dbReference>